<dbReference type="Proteomes" id="UP000799302">
    <property type="component" value="Unassembled WGS sequence"/>
</dbReference>
<dbReference type="InterPro" id="IPR000504">
    <property type="entry name" value="RRM_dom"/>
</dbReference>
<keyword evidence="1 2" id="KW-0694">RNA-binding</keyword>
<evidence type="ECO:0000259" key="4">
    <source>
        <dbReference type="PROSITE" id="PS50102"/>
    </source>
</evidence>
<protein>
    <submittedName>
        <fullName evidence="5">RNA-binding domain-containing protein</fullName>
    </submittedName>
</protein>
<dbReference type="GO" id="GO:0003723">
    <property type="term" value="F:RNA binding"/>
    <property type="evidence" value="ECO:0007669"/>
    <property type="project" value="UniProtKB-UniRule"/>
</dbReference>
<feature type="compositionally biased region" description="Basic and acidic residues" evidence="3">
    <location>
        <begin position="363"/>
        <end position="372"/>
    </location>
</feature>
<proteinExistence type="predicted"/>
<organism evidence="5 6">
    <name type="scientific">Microthyrium microscopicum</name>
    <dbReference type="NCBI Taxonomy" id="703497"/>
    <lineage>
        <taxon>Eukaryota</taxon>
        <taxon>Fungi</taxon>
        <taxon>Dikarya</taxon>
        <taxon>Ascomycota</taxon>
        <taxon>Pezizomycotina</taxon>
        <taxon>Dothideomycetes</taxon>
        <taxon>Dothideomycetes incertae sedis</taxon>
        <taxon>Microthyriales</taxon>
        <taxon>Microthyriaceae</taxon>
        <taxon>Microthyrium</taxon>
    </lineage>
</organism>
<keyword evidence="6" id="KW-1185">Reference proteome</keyword>
<dbReference type="InterPro" id="IPR052462">
    <property type="entry name" value="SLIRP/GR-RBP-like"/>
</dbReference>
<dbReference type="PROSITE" id="PS50102">
    <property type="entry name" value="RRM"/>
    <property type="match status" value="2"/>
</dbReference>
<dbReference type="PANTHER" id="PTHR48027">
    <property type="entry name" value="HETEROGENEOUS NUCLEAR RIBONUCLEOPROTEIN 87F-RELATED"/>
    <property type="match status" value="1"/>
</dbReference>
<dbReference type="InterPro" id="IPR012677">
    <property type="entry name" value="Nucleotide-bd_a/b_plait_sf"/>
</dbReference>
<evidence type="ECO:0000256" key="1">
    <source>
        <dbReference type="ARBA" id="ARBA00022884"/>
    </source>
</evidence>
<evidence type="ECO:0000313" key="5">
    <source>
        <dbReference type="EMBL" id="KAF2674742.1"/>
    </source>
</evidence>
<dbReference type="EMBL" id="MU004230">
    <property type="protein sequence ID" value="KAF2674742.1"/>
    <property type="molecule type" value="Genomic_DNA"/>
</dbReference>
<accession>A0A6A6UR54</accession>
<gene>
    <name evidence="5" type="ORF">BT63DRAFT_420029</name>
</gene>
<dbReference type="Gene3D" id="3.30.70.330">
    <property type="match status" value="2"/>
</dbReference>
<evidence type="ECO:0000256" key="3">
    <source>
        <dbReference type="SAM" id="MobiDB-lite"/>
    </source>
</evidence>
<feature type="domain" description="RRM" evidence="4">
    <location>
        <begin position="223"/>
        <end position="301"/>
    </location>
</feature>
<reference evidence="5" key="1">
    <citation type="journal article" date="2020" name="Stud. Mycol.">
        <title>101 Dothideomycetes genomes: a test case for predicting lifestyles and emergence of pathogens.</title>
        <authorList>
            <person name="Haridas S."/>
            <person name="Albert R."/>
            <person name="Binder M."/>
            <person name="Bloem J."/>
            <person name="Labutti K."/>
            <person name="Salamov A."/>
            <person name="Andreopoulos B."/>
            <person name="Baker S."/>
            <person name="Barry K."/>
            <person name="Bills G."/>
            <person name="Bluhm B."/>
            <person name="Cannon C."/>
            <person name="Castanera R."/>
            <person name="Culley D."/>
            <person name="Daum C."/>
            <person name="Ezra D."/>
            <person name="Gonzalez J."/>
            <person name="Henrissat B."/>
            <person name="Kuo A."/>
            <person name="Liang C."/>
            <person name="Lipzen A."/>
            <person name="Lutzoni F."/>
            <person name="Magnuson J."/>
            <person name="Mondo S."/>
            <person name="Nolan M."/>
            <person name="Ohm R."/>
            <person name="Pangilinan J."/>
            <person name="Park H.-J."/>
            <person name="Ramirez L."/>
            <person name="Alfaro M."/>
            <person name="Sun H."/>
            <person name="Tritt A."/>
            <person name="Yoshinaga Y."/>
            <person name="Zwiers L.-H."/>
            <person name="Turgeon B."/>
            <person name="Goodwin S."/>
            <person name="Spatafora J."/>
            <person name="Crous P."/>
            <person name="Grigoriev I."/>
        </authorList>
    </citation>
    <scope>NUCLEOTIDE SEQUENCE</scope>
    <source>
        <strain evidence="5">CBS 115976</strain>
    </source>
</reference>
<evidence type="ECO:0000256" key="2">
    <source>
        <dbReference type="PROSITE-ProRule" id="PRU00176"/>
    </source>
</evidence>
<dbReference type="SMART" id="SM00360">
    <property type="entry name" value="RRM"/>
    <property type="match status" value="2"/>
</dbReference>
<dbReference type="SUPFAM" id="SSF54928">
    <property type="entry name" value="RNA-binding domain, RBD"/>
    <property type="match status" value="2"/>
</dbReference>
<feature type="domain" description="RRM" evidence="4">
    <location>
        <begin position="131"/>
        <end position="208"/>
    </location>
</feature>
<feature type="region of interest" description="Disordered" evidence="3">
    <location>
        <begin position="324"/>
        <end position="372"/>
    </location>
</feature>
<evidence type="ECO:0000313" key="6">
    <source>
        <dbReference type="Proteomes" id="UP000799302"/>
    </source>
</evidence>
<name>A0A6A6UR54_9PEZI</name>
<dbReference type="Pfam" id="PF00076">
    <property type="entry name" value="RRM_1"/>
    <property type="match status" value="2"/>
</dbReference>
<dbReference type="AlphaFoldDB" id="A0A6A6UR54"/>
<dbReference type="InterPro" id="IPR035979">
    <property type="entry name" value="RBD_domain_sf"/>
</dbReference>
<sequence>MIMSSLPDWPELEKVASPVSTLKQKIIVFQKLQVFLSFIKRTNSFIAPASIDFKMDALRSAAVRLATSTSRRALLSTSRQGLRITSRSLQSSYIAASFALPAARFYSNTFALRQDEAQSLSSNGLNVPQNKKLYVGNVAFDVTAASLREHFESFGKISEARIVIDFKGFSKGYGFVEFENLEDAIRARSDSDGSAFKGRRMVVNYVRPLFVAKERKQPEGPTSTLFIGNLAYTLTDRELNNLFRPLANIRDVRIAIDRRSGQPRGFAHADFLDVPSAEAAHAKLNGHEVGGRTLRVDYSHSGRTAAMEAFTKDKPKALAPEEAIYRADGSKPAAPKQEDVETSTEQELVHETSEAEDAAVEDAGAKEAENKA</sequence>
<dbReference type="OrthoDB" id="6730379at2759"/>